<protein>
    <submittedName>
        <fullName evidence="8">MFS transporter</fullName>
    </submittedName>
</protein>
<comment type="caution">
    <text evidence="8">The sequence shown here is derived from an EMBL/GenBank/DDBJ whole genome shotgun (WGS) entry which is preliminary data.</text>
</comment>
<feature type="transmembrane region" description="Helical" evidence="6">
    <location>
        <begin position="382"/>
        <end position="404"/>
    </location>
</feature>
<dbReference type="PROSITE" id="PS50850">
    <property type="entry name" value="MFS"/>
    <property type="match status" value="1"/>
</dbReference>
<dbReference type="Gene3D" id="1.20.1250.20">
    <property type="entry name" value="MFS general substrate transporter like domains"/>
    <property type="match status" value="2"/>
</dbReference>
<feature type="domain" description="Major facilitator superfamily (MFS) profile" evidence="7">
    <location>
        <begin position="17"/>
        <end position="408"/>
    </location>
</feature>
<keyword evidence="3 6" id="KW-0812">Transmembrane</keyword>
<dbReference type="PANTHER" id="PTHR23520:SF5">
    <property type="entry name" value="TRANSPORTER, PUTATIVE (AFU_ORTHOLOGUE AFUA_3G04000)-RELATED"/>
    <property type="match status" value="1"/>
</dbReference>
<accession>A0A919WHI4</accession>
<dbReference type="OrthoDB" id="9810492at2"/>
<feature type="transmembrane region" description="Helical" evidence="6">
    <location>
        <begin position="175"/>
        <end position="196"/>
    </location>
</feature>
<dbReference type="EMBL" id="BORC01000003">
    <property type="protein sequence ID" value="GIN62111.1"/>
    <property type="molecule type" value="Genomic_DNA"/>
</dbReference>
<keyword evidence="4 6" id="KW-1133">Transmembrane helix</keyword>
<feature type="transmembrane region" description="Helical" evidence="6">
    <location>
        <begin position="107"/>
        <end position="130"/>
    </location>
</feature>
<evidence type="ECO:0000256" key="4">
    <source>
        <dbReference type="ARBA" id="ARBA00022989"/>
    </source>
</evidence>
<dbReference type="GO" id="GO:0005886">
    <property type="term" value="C:plasma membrane"/>
    <property type="evidence" value="ECO:0007669"/>
    <property type="project" value="UniProtKB-SubCell"/>
</dbReference>
<dbReference type="RefSeq" id="WP_137744766.1">
    <property type="nucleotide sequence ID" value="NZ_BORC01000003.1"/>
</dbReference>
<feature type="transmembrane region" description="Helical" evidence="6">
    <location>
        <begin position="356"/>
        <end position="376"/>
    </location>
</feature>
<reference evidence="8" key="1">
    <citation type="submission" date="2021-03" db="EMBL/GenBank/DDBJ databases">
        <title>Antimicrobial resistance genes in bacteria isolated from Japanese honey, and their potential for conferring macrolide and lincosamide resistance in the American foulbrood pathogen Paenibacillus larvae.</title>
        <authorList>
            <person name="Okamoto M."/>
            <person name="Kumagai M."/>
            <person name="Kanamori H."/>
            <person name="Takamatsu D."/>
        </authorList>
    </citation>
    <scope>NUCLEOTIDE SEQUENCE</scope>
    <source>
        <strain evidence="8">J27TS8</strain>
    </source>
</reference>
<dbReference type="Proteomes" id="UP000682111">
    <property type="component" value="Unassembled WGS sequence"/>
</dbReference>
<dbReference type="InterPro" id="IPR020846">
    <property type="entry name" value="MFS_dom"/>
</dbReference>
<feature type="transmembrane region" description="Helical" evidence="6">
    <location>
        <begin position="54"/>
        <end position="71"/>
    </location>
</feature>
<name>A0A919WHI4_9BACI</name>
<dbReference type="PANTHER" id="PTHR23520">
    <property type="entry name" value="TRANSPORTER, PUTATIVE (AFU_ORTHOLOGUE AFUA_3G04000)-RELATED"/>
    <property type="match status" value="1"/>
</dbReference>
<feature type="transmembrane region" description="Helical" evidence="6">
    <location>
        <begin position="260"/>
        <end position="280"/>
    </location>
</feature>
<evidence type="ECO:0000259" key="7">
    <source>
        <dbReference type="PROSITE" id="PS50850"/>
    </source>
</evidence>
<sequence length="422" mass="46301">MPFFQEWSSQIKSYNQNIKLSILANVFAQIGFGIFMVIYNFYIRELGYAEQVNGQVISLTSLATALILVPAGMISDRFGRKKVMLMGSILTGIVFVLRGVFEAQTLLLILAFITGLTMAFIQVSSIPWLAENSKSFQRVHLFSIYSAVMTGASVIGNLFGGIFTDVFSLFLSPLMSIRVTLIIAGLFYFSSFIPILKFQENRVVKKEKKLPLKEKIQQQREGFKIILLFAIAQLIIGIGAGLVIPYLNLYFADRFMASNSIIGIIISLGQAATAVAMIIGPLMVKKFGEVKAVVILQLSSLPFLLLTAYTENLTLAAIGFLFRQALMNAGNPIQTSLMMSKVNDSVKGLANSINQMVFNLGWAVMGPVSTGIVIMYGAYWGYAIVFTITASLYLIGSIYFLTVFKSINRPAGASTAKSAQSQ</sequence>
<dbReference type="InterPro" id="IPR011701">
    <property type="entry name" value="MFS"/>
</dbReference>
<evidence type="ECO:0000256" key="5">
    <source>
        <dbReference type="ARBA" id="ARBA00023136"/>
    </source>
</evidence>
<evidence type="ECO:0000313" key="8">
    <source>
        <dbReference type="EMBL" id="GIN62111.1"/>
    </source>
</evidence>
<dbReference type="InterPro" id="IPR005829">
    <property type="entry name" value="Sugar_transporter_CS"/>
</dbReference>
<keyword evidence="9" id="KW-1185">Reference proteome</keyword>
<dbReference type="InterPro" id="IPR036259">
    <property type="entry name" value="MFS_trans_sf"/>
</dbReference>
<dbReference type="Pfam" id="PF07690">
    <property type="entry name" value="MFS_1"/>
    <property type="match status" value="2"/>
</dbReference>
<evidence type="ECO:0000256" key="1">
    <source>
        <dbReference type="ARBA" id="ARBA00004651"/>
    </source>
</evidence>
<comment type="subcellular location">
    <subcellularLocation>
        <location evidence="1">Cell membrane</location>
        <topology evidence="1">Multi-pass membrane protein</topology>
    </subcellularLocation>
</comment>
<proteinExistence type="predicted"/>
<evidence type="ECO:0000313" key="9">
    <source>
        <dbReference type="Proteomes" id="UP000682111"/>
    </source>
</evidence>
<evidence type="ECO:0000256" key="3">
    <source>
        <dbReference type="ARBA" id="ARBA00022692"/>
    </source>
</evidence>
<gene>
    <name evidence="8" type="ORF">J27TS8_21040</name>
</gene>
<keyword evidence="5 6" id="KW-0472">Membrane</keyword>
<feature type="transmembrane region" description="Helical" evidence="6">
    <location>
        <begin position="20"/>
        <end position="42"/>
    </location>
</feature>
<dbReference type="AlphaFoldDB" id="A0A919WHI4"/>
<dbReference type="SUPFAM" id="SSF103473">
    <property type="entry name" value="MFS general substrate transporter"/>
    <property type="match status" value="1"/>
</dbReference>
<feature type="transmembrane region" description="Helical" evidence="6">
    <location>
        <begin position="142"/>
        <end position="163"/>
    </location>
</feature>
<organism evidence="8 9">
    <name type="scientific">Robertmurraya siralis</name>
    <dbReference type="NCBI Taxonomy" id="77777"/>
    <lineage>
        <taxon>Bacteria</taxon>
        <taxon>Bacillati</taxon>
        <taxon>Bacillota</taxon>
        <taxon>Bacilli</taxon>
        <taxon>Bacillales</taxon>
        <taxon>Bacillaceae</taxon>
        <taxon>Robertmurraya</taxon>
    </lineage>
</organism>
<feature type="transmembrane region" description="Helical" evidence="6">
    <location>
        <begin position="225"/>
        <end position="248"/>
    </location>
</feature>
<dbReference type="GO" id="GO:0022857">
    <property type="term" value="F:transmembrane transporter activity"/>
    <property type="evidence" value="ECO:0007669"/>
    <property type="project" value="InterPro"/>
</dbReference>
<dbReference type="PROSITE" id="PS00216">
    <property type="entry name" value="SUGAR_TRANSPORT_1"/>
    <property type="match status" value="1"/>
</dbReference>
<feature type="transmembrane region" description="Helical" evidence="6">
    <location>
        <begin position="83"/>
        <end position="101"/>
    </location>
</feature>
<keyword evidence="2" id="KW-0813">Transport</keyword>
<evidence type="ECO:0000256" key="6">
    <source>
        <dbReference type="SAM" id="Phobius"/>
    </source>
</evidence>
<evidence type="ECO:0000256" key="2">
    <source>
        <dbReference type="ARBA" id="ARBA00022448"/>
    </source>
</evidence>